<dbReference type="GO" id="GO:0000038">
    <property type="term" value="P:very long-chain fatty acid metabolic process"/>
    <property type="evidence" value="ECO:0007669"/>
    <property type="project" value="TreeGrafter"/>
</dbReference>
<evidence type="ECO:0000313" key="20">
    <source>
        <dbReference type="Proteomes" id="UP000085678"/>
    </source>
</evidence>
<dbReference type="FunFam" id="2.40.110.10:FF:000003">
    <property type="entry name" value="Acyl-coenzyme A oxidase"/>
    <property type="match status" value="1"/>
</dbReference>
<reference evidence="21" key="1">
    <citation type="submission" date="2025-08" db="UniProtKB">
        <authorList>
            <consortium name="RefSeq"/>
        </authorList>
    </citation>
    <scope>IDENTIFICATION</scope>
    <source>
        <tissue evidence="21">Gonads</tissue>
    </source>
</reference>
<dbReference type="InterPro" id="IPR009100">
    <property type="entry name" value="AcylCoA_DH/oxidase_NM_dom_sf"/>
</dbReference>
<dbReference type="Gene3D" id="1.20.140.10">
    <property type="entry name" value="Butyryl-CoA Dehydrogenase, subunit A, domain 3"/>
    <property type="match status" value="2"/>
</dbReference>
<dbReference type="GeneID" id="106151942"/>
<evidence type="ECO:0000256" key="3">
    <source>
        <dbReference type="ARBA" id="ARBA00004846"/>
    </source>
</evidence>
<evidence type="ECO:0000259" key="16">
    <source>
        <dbReference type="Pfam" id="PF01756"/>
    </source>
</evidence>
<dbReference type="SUPFAM" id="SSF56645">
    <property type="entry name" value="Acyl-CoA dehydrogenase NM domain-like"/>
    <property type="match status" value="1"/>
</dbReference>
<dbReference type="InParanoid" id="A0A1S3H4E7"/>
<evidence type="ECO:0000256" key="12">
    <source>
        <dbReference type="ARBA" id="ARBA00023140"/>
    </source>
</evidence>
<feature type="domain" description="Acyl-CoA oxidase/dehydrogenase middle" evidence="17">
    <location>
        <begin position="145"/>
        <end position="254"/>
    </location>
</feature>
<dbReference type="Pfam" id="PF01756">
    <property type="entry name" value="ACOX"/>
    <property type="match status" value="1"/>
</dbReference>
<evidence type="ECO:0000256" key="14">
    <source>
        <dbReference type="PIRSR" id="PIRSR000168-1"/>
    </source>
</evidence>
<evidence type="ECO:0000256" key="10">
    <source>
        <dbReference type="ARBA" id="ARBA00023002"/>
    </source>
</evidence>
<sequence>MAYTKEPDQLSIKTNVDLLKERQTATFDVASLTQILDGGKAKTRRRKQLESLVLSDPTLNPLDRSVDRLELYDRSLRKAARVYELKVKHNWSPEDMKMVLRMLNDEHALGVHEVMFIPCIERLGTAAQRAKWLPRAHTLEIIGTYAQTELGHGTNLAGLETTATYEPSSGQFILNTPTLSAMKWWPGNLAKTANHALVLAQLWIAGKKFGMQAFMVQLRSLEDHTLLPGIETGDIGPKMGVPYTDNGYLILKNVRIPRDHMLAGFAKVSADGQFSKVGSDQVNYLTMVYVRAKIVDWAFNGVSEAVTIATRYSAARRQGSMKPGDPEVQIMDYMTQQYKLFPALAAAYALFFAKEQIMKEYVRVTKEIQEDSNFKSLPELHSQAACLKSFSSDSSSHLIEVCRRACGGHGYLISANLSTIGVDNVSVVTAEGENTVMFLQTARYLMKSFAKSTMGQPLPATVQYLSRDWSSYECPVRSERDCLNHNVISDIHLKRASYLVKRAADHLQRRLSAGDPQHVAWNRASIDLVTAAVGHAQAFVVCNFCTSLSQLDADTQILEVLSTLCSFYGLHLIIKHSGEFLEAGSISGNQLELIRRQEQALLAVIRPNAVALCDAFDYHDVTLNSALGGYDGNVYEELYGRAKQCVLNKTEVLPSYYKHIQPLQRRLKARL</sequence>
<dbReference type="GO" id="GO:0005777">
    <property type="term" value="C:peroxisome"/>
    <property type="evidence" value="ECO:0007669"/>
    <property type="project" value="UniProtKB-SubCell"/>
</dbReference>
<dbReference type="FunFam" id="1.20.140.10:FF:000013">
    <property type="entry name" value="Acyl-coenzyme A oxidase"/>
    <property type="match status" value="1"/>
</dbReference>
<dbReference type="GO" id="GO:0005504">
    <property type="term" value="F:fatty acid binding"/>
    <property type="evidence" value="ECO:0007669"/>
    <property type="project" value="TreeGrafter"/>
</dbReference>
<keyword evidence="20" id="KW-1185">Reference proteome</keyword>
<evidence type="ECO:0000256" key="15">
    <source>
        <dbReference type="PIRSR" id="PIRSR000168-2"/>
    </source>
</evidence>
<dbReference type="Gene3D" id="1.10.540.10">
    <property type="entry name" value="Acyl-CoA dehydrogenase/oxidase, N-terminal domain"/>
    <property type="match status" value="1"/>
</dbReference>
<dbReference type="InterPro" id="IPR006091">
    <property type="entry name" value="Acyl-CoA_Oxase/DH_mid-dom"/>
</dbReference>
<organism evidence="20 21">
    <name type="scientific">Lingula anatina</name>
    <name type="common">Brachiopod</name>
    <name type="synonym">Lingula unguis</name>
    <dbReference type="NCBI Taxonomy" id="7574"/>
    <lineage>
        <taxon>Eukaryota</taxon>
        <taxon>Metazoa</taxon>
        <taxon>Spiralia</taxon>
        <taxon>Lophotrochozoa</taxon>
        <taxon>Brachiopoda</taxon>
        <taxon>Linguliformea</taxon>
        <taxon>Lingulata</taxon>
        <taxon>Lingulida</taxon>
        <taxon>Linguloidea</taxon>
        <taxon>Lingulidae</taxon>
        <taxon>Lingula</taxon>
    </lineage>
</organism>
<evidence type="ECO:0000256" key="4">
    <source>
        <dbReference type="ARBA" id="ARBA00006288"/>
    </source>
</evidence>
<dbReference type="InterPro" id="IPR002655">
    <property type="entry name" value="Acyl-CoA_oxidase_C"/>
</dbReference>
<evidence type="ECO:0000259" key="18">
    <source>
        <dbReference type="Pfam" id="PF14749"/>
    </source>
</evidence>
<dbReference type="Pfam" id="PF22924">
    <property type="entry name" value="ACOX_C_alpha1"/>
    <property type="match status" value="1"/>
</dbReference>
<keyword evidence="10" id="KW-0560">Oxidoreductase</keyword>
<comment type="similarity">
    <text evidence="4 13">Belongs to the acyl-CoA oxidase family.</text>
</comment>
<evidence type="ECO:0000256" key="13">
    <source>
        <dbReference type="PIRNR" id="PIRNR000168"/>
    </source>
</evidence>
<evidence type="ECO:0000256" key="1">
    <source>
        <dbReference type="ARBA" id="ARBA00001974"/>
    </source>
</evidence>
<dbReference type="PANTHER" id="PTHR10909">
    <property type="entry name" value="ELECTRON TRANSPORT OXIDOREDUCTASE"/>
    <property type="match status" value="1"/>
</dbReference>
<dbReference type="Proteomes" id="UP000085678">
    <property type="component" value="Unplaced"/>
</dbReference>
<keyword evidence="12" id="KW-0576">Peroxisome</keyword>
<evidence type="ECO:0000256" key="7">
    <source>
        <dbReference type="ARBA" id="ARBA00022827"/>
    </source>
</evidence>
<keyword evidence="7 13" id="KW-0274">FAD</keyword>
<evidence type="ECO:0000256" key="9">
    <source>
        <dbReference type="ARBA" id="ARBA00022840"/>
    </source>
</evidence>
<evidence type="ECO:0000259" key="17">
    <source>
        <dbReference type="Pfam" id="PF02770"/>
    </source>
</evidence>
<dbReference type="GO" id="GO:0033540">
    <property type="term" value="P:fatty acid beta-oxidation using acyl-CoA oxidase"/>
    <property type="evidence" value="ECO:0007669"/>
    <property type="project" value="TreeGrafter"/>
</dbReference>
<keyword evidence="5 13" id="KW-0285">Flavoprotein</keyword>
<comment type="cofactor">
    <cofactor evidence="1">
        <name>FAD</name>
        <dbReference type="ChEBI" id="CHEBI:57692"/>
    </cofactor>
</comment>
<keyword evidence="11" id="KW-0443">Lipid metabolism</keyword>
<feature type="binding site" evidence="15">
    <location>
        <position position="187"/>
    </location>
    <ligand>
        <name>FAD</name>
        <dbReference type="ChEBI" id="CHEBI:57692"/>
    </ligand>
</feature>
<dbReference type="OMA" id="ANLCNIY"/>
<evidence type="ECO:0000256" key="6">
    <source>
        <dbReference type="ARBA" id="ARBA00022741"/>
    </source>
</evidence>
<protein>
    <recommendedName>
        <fullName evidence="13">Acyl-coenzyme A oxidase</fullName>
    </recommendedName>
</protein>
<evidence type="ECO:0000256" key="2">
    <source>
        <dbReference type="ARBA" id="ARBA00004275"/>
    </source>
</evidence>
<accession>A0A1S3H4E7</accession>
<dbReference type="GO" id="GO:0055088">
    <property type="term" value="P:lipid homeostasis"/>
    <property type="evidence" value="ECO:0007669"/>
    <property type="project" value="TreeGrafter"/>
</dbReference>
<feature type="domain" description="Acyl-coenzyme A oxidase N-terminal" evidence="18">
    <location>
        <begin position="28"/>
        <end position="142"/>
    </location>
</feature>
<dbReference type="InterPro" id="IPR055060">
    <property type="entry name" value="ACOX_C_alpha1"/>
</dbReference>
<dbReference type="FunFam" id="1.10.540.10:FF:000006">
    <property type="entry name" value="Acyl-coenzyme A oxidase"/>
    <property type="match status" value="1"/>
</dbReference>
<dbReference type="SUPFAM" id="SSF47203">
    <property type="entry name" value="Acyl-CoA dehydrogenase C-terminal domain-like"/>
    <property type="match status" value="2"/>
</dbReference>
<feature type="binding site" evidence="15">
    <location>
        <position position="148"/>
    </location>
    <ligand>
        <name>FAD</name>
        <dbReference type="ChEBI" id="CHEBI:57692"/>
    </ligand>
</feature>
<dbReference type="InterPro" id="IPR012258">
    <property type="entry name" value="Acyl-CoA_oxidase"/>
</dbReference>
<dbReference type="InterPro" id="IPR037069">
    <property type="entry name" value="AcylCoA_DH/ox_N_sf"/>
</dbReference>
<evidence type="ECO:0000256" key="11">
    <source>
        <dbReference type="ARBA" id="ARBA00023098"/>
    </source>
</evidence>
<dbReference type="InterPro" id="IPR029320">
    <property type="entry name" value="Acyl-CoA_ox_N"/>
</dbReference>
<dbReference type="GO" id="GO:0005524">
    <property type="term" value="F:ATP binding"/>
    <property type="evidence" value="ECO:0007669"/>
    <property type="project" value="UniProtKB-KW"/>
</dbReference>
<evidence type="ECO:0000259" key="19">
    <source>
        <dbReference type="Pfam" id="PF22924"/>
    </source>
</evidence>
<dbReference type="RefSeq" id="XP_013380837.1">
    <property type="nucleotide sequence ID" value="XM_013525383.2"/>
</dbReference>
<evidence type="ECO:0000256" key="5">
    <source>
        <dbReference type="ARBA" id="ARBA00022630"/>
    </source>
</evidence>
<dbReference type="PANTHER" id="PTHR10909:SF344">
    <property type="entry name" value="PEROXISOMAL ACYL-COENZYME A OXIDASE 2"/>
    <property type="match status" value="1"/>
</dbReference>
<gene>
    <name evidence="21" type="primary">LOC106151942</name>
</gene>
<keyword evidence="8" id="KW-0276">Fatty acid metabolism</keyword>
<evidence type="ECO:0000313" key="21">
    <source>
        <dbReference type="RefSeq" id="XP_013380837.1"/>
    </source>
</evidence>
<dbReference type="InterPro" id="IPR036250">
    <property type="entry name" value="AcylCo_DH-like_C"/>
</dbReference>
<feature type="domain" description="Acyl-CoA oxidase C-terminal" evidence="16">
    <location>
        <begin position="489"/>
        <end position="663"/>
    </location>
</feature>
<dbReference type="GO" id="GO:0071949">
    <property type="term" value="F:FAD binding"/>
    <property type="evidence" value="ECO:0007669"/>
    <property type="project" value="InterPro"/>
</dbReference>
<dbReference type="GO" id="GO:0003997">
    <property type="term" value="F:acyl-CoA oxidase activity"/>
    <property type="evidence" value="ECO:0007669"/>
    <property type="project" value="InterPro"/>
</dbReference>
<dbReference type="Pfam" id="PF02770">
    <property type="entry name" value="Acyl-CoA_dh_M"/>
    <property type="match status" value="1"/>
</dbReference>
<proteinExistence type="inferred from homology"/>
<keyword evidence="9" id="KW-0067">ATP-binding</keyword>
<dbReference type="OrthoDB" id="538336at2759"/>
<dbReference type="KEGG" id="lak:106151942"/>
<comment type="subcellular location">
    <subcellularLocation>
        <location evidence="2">Peroxisome</location>
    </subcellularLocation>
</comment>
<comment type="pathway">
    <text evidence="3">Lipid metabolism; peroxisomal fatty acid beta-oxidation.</text>
</comment>
<dbReference type="PIRSF" id="PIRSF000168">
    <property type="entry name" value="Acyl-CoA_oxidase"/>
    <property type="match status" value="1"/>
</dbReference>
<dbReference type="Pfam" id="PF14749">
    <property type="entry name" value="Acyl-CoA_ox_N"/>
    <property type="match status" value="1"/>
</dbReference>
<dbReference type="STRING" id="7574.A0A1S3H4E7"/>
<keyword evidence="6" id="KW-0547">Nucleotide-binding</keyword>
<dbReference type="InterPro" id="IPR046373">
    <property type="entry name" value="Acyl-CoA_Oxase/DH_mid-dom_sf"/>
</dbReference>
<feature type="domain" description="Acyl-CoA oxidase C-alpha1" evidence="19">
    <location>
        <begin position="284"/>
        <end position="446"/>
    </location>
</feature>
<feature type="active site" description="Proton acceptor" evidence="14">
    <location>
        <position position="431"/>
    </location>
</feature>
<dbReference type="AlphaFoldDB" id="A0A1S3H4E7"/>
<dbReference type="FunFam" id="1.20.140.10:FF:000005">
    <property type="entry name" value="Acyl-coenzyme A oxidase"/>
    <property type="match status" value="1"/>
</dbReference>
<evidence type="ECO:0000256" key="8">
    <source>
        <dbReference type="ARBA" id="ARBA00022832"/>
    </source>
</evidence>
<dbReference type="Gene3D" id="2.40.110.10">
    <property type="entry name" value="Butyryl-CoA Dehydrogenase, subunit A, domain 2"/>
    <property type="match status" value="1"/>
</dbReference>
<name>A0A1S3H4E7_LINAN</name>